<comment type="caution">
    <text evidence="1">The sequence shown here is derived from an EMBL/GenBank/DDBJ whole genome shotgun (WGS) entry which is preliminary data.</text>
</comment>
<proteinExistence type="predicted"/>
<evidence type="ECO:0000313" key="2">
    <source>
        <dbReference type="Proteomes" id="UP001596174"/>
    </source>
</evidence>
<reference evidence="2" key="1">
    <citation type="journal article" date="2019" name="Int. J. Syst. Evol. Microbiol.">
        <title>The Global Catalogue of Microorganisms (GCM) 10K type strain sequencing project: providing services to taxonomists for standard genome sequencing and annotation.</title>
        <authorList>
            <consortium name="The Broad Institute Genomics Platform"/>
            <consortium name="The Broad Institute Genome Sequencing Center for Infectious Disease"/>
            <person name="Wu L."/>
            <person name="Ma J."/>
        </authorList>
    </citation>
    <scope>NUCLEOTIDE SEQUENCE [LARGE SCALE GENOMIC DNA]</scope>
    <source>
        <strain evidence="2">JCM 4816</strain>
    </source>
</reference>
<organism evidence="1 2">
    <name type="scientific">Streptacidiphilus monticola</name>
    <dbReference type="NCBI Taxonomy" id="2161674"/>
    <lineage>
        <taxon>Bacteria</taxon>
        <taxon>Bacillati</taxon>
        <taxon>Actinomycetota</taxon>
        <taxon>Actinomycetes</taxon>
        <taxon>Kitasatosporales</taxon>
        <taxon>Streptomycetaceae</taxon>
        <taxon>Streptacidiphilus</taxon>
    </lineage>
</organism>
<dbReference type="EMBL" id="JBHSQJ010000006">
    <property type="protein sequence ID" value="MFC5905936.1"/>
    <property type="molecule type" value="Genomic_DNA"/>
</dbReference>
<dbReference type="PANTHER" id="PTHR37694:SF1">
    <property type="entry name" value="SLR8022 PROTEIN"/>
    <property type="match status" value="1"/>
</dbReference>
<accession>A0ABW1FWE4</accession>
<dbReference type="InterPro" id="IPR011051">
    <property type="entry name" value="RmlC_Cupin_sf"/>
</dbReference>
<dbReference type="PANTHER" id="PTHR37694">
    <property type="entry name" value="SLR8022 PROTEIN"/>
    <property type="match status" value="1"/>
</dbReference>
<protein>
    <submittedName>
        <fullName evidence="1">Cupin</fullName>
    </submittedName>
</protein>
<sequence length="106" mass="11173">MDDLNALALEHLDKALAAPHGRSAHLLVHQNVLRQTLIALREGTALDEHEAPQAASIQVLHGRVRLTAASGDQVVETDGLVPIPSERHGLLALSDAAVLLTTVTGV</sequence>
<dbReference type="SUPFAM" id="SSF51182">
    <property type="entry name" value="RmlC-like cupins"/>
    <property type="match status" value="1"/>
</dbReference>
<dbReference type="RefSeq" id="WP_380578851.1">
    <property type="nucleotide sequence ID" value="NZ_JBHSQJ010000006.1"/>
</dbReference>
<keyword evidence="2" id="KW-1185">Reference proteome</keyword>
<gene>
    <name evidence="1" type="ORF">ACFP3V_01705</name>
</gene>
<dbReference type="InterPro" id="IPR014710">
    <property type="entry name" value="RmlC-like_jellyroll"/>
</dbReference>
<dbReference type="Gene3D" id="2.60.120.10">
    <property type="entry name" value="Jelly Rolls"/>
    <property type="match status" value="1"/>
</dbReference>
<dbReference type="Proteomes" id="UP001596174">
    <property type="component" value="Unassembled WGS sequence"/>
</dbReference>
<name>A0ABW1FWE4_9ACTN</name>
<evidence type="ECO:0000313" key="1">
    <source>
        <dbReference type="EMBL" id="MFC5905936.1"/>
    </source>
</evidence>